<organism evidence="1">
    <name type="scientific">freshwater metagenome</name>
    <dbReference type="NCBI Taxonomy" id="449393"/>
    <lineage>
        <taxon>unclassified sequences</taxon>
        <taxon>metagenomes</taxon>
        <taxon>ecological metagenomes</taxon>
    </lineage>
</organism>
<protein>
    <submittedName>
        <fullName evidence="1">Unannotated protein</fullName>
    </submittedName>
</protein>
<dbReference type="AlphaFoldDB" id="A0A6J6CMK1"/>
<accession>A0A6J6CMK1</accession>
<gene>
    <name evidence="1" type="ORF">UFOPK1493_01167</name>
</gene>
<name>A0A6J6CMK1_9ZZZZ</name>
<evidence type="ECO:0000313" key="1">
    <source>
        <dbReference type="EMBL" id="CAB4552424.1"/>
    </source>
</evidence>
<dbReference type="EMBL" id="CAEZSR010000032">
    <property type="protein sequence ID" value="CAB4552424.1"/>
    <property type="molecule type" value="Genomic_DNA"/>
</dbReference>
<reference evidence="1" key="1">
    <citation type="submission" date="2020-05" db="EMBL/GenBank/DDBJ databases">
        <authorList>
            <person name="Chiriac C."/>
            <person name="Salcher M."/>
            <person name="Ghai R."/>
            <person name="Kavagutti S V."/>
        </authorList>
    </citation>
    <scope>NUCLEOTIDE SEQUENCE</scope>
</reference>
<sequence length="79" mass="9269">MQLHLEDHEAHLLREVLRSYLRELRGEIVDTDNVGYKRTLKHEREVLDGIAARLDETPDHDEPVITRIVRVSAVWTDDL</sequence>
<proteinExistence type="predicted"/>